<dbReference type="GO" id="GO:0032465">
    <property type="term" value="P:regulation of cytokinesis"/>
    <property type="evidence" value="ECO:0007669"/>
    <property type="project" value="TreeGrafter"/>
</dbReference>
<reference evidence="3" key="2">
    <citation type="submission" date="2021-02" db="UniProtKB">
        <authorList>
            <consortium name="EnsemblMetazoa"/>
        </authorList>
    </citation>
    <scope>IDENTIFICATION</scope>
    <source>
        <strain evidence="3">JHB</strain>
    </source>
</reference>
<accession>B0X086</accession>
<evidence type="ECO:0000313" key="3">
    <source>
        <dbReference type="EnsemblMetazoa" id="CPIJ013011-PA"/>
    </source>
</evidence>
<dbReference type="GO" id="GO:0030496">
    <property type="term" value="C:midbody"/>
    <property type="evidence" value="ECO:0007669"/>
    <property type="project" value="TreeGrafter"/>
</dbReference>
<feature type="compositionally biased region" description="Basic and acidic residues" evidence="1">
    <location>
        <begin position="326"/>
        <end position="352"/>
    </location>
</feature>
<keyword evidence="4" id="KW-1185">Reference proteome</keyword>
<dbReference type="Proteomes" id="UP000002320">
    <property type="component" value="Unassembled WGS sequence"/>
</dbReference>
<protein>
    <submittedName>
        <fullName evidence="2 3">Uncharacterized protein</fullName>
    </submittedName>
</protein>
<dbReference type="eggNOG" id="KOG1811">
    <property type="taxonomic scope" value="Eukaryota"/>
</dbReference>
<proteinExistence type="predicted"/>
<organism>
    <name type="scientific">Culex quinquefasciatus</name>
    <name type="common">Southern house mosquito</name>
    <name type="synonym">Culex pungens</name>
    <dbReference type="NCBI Taxonomy" id="7176"/>
    <lineage>
        <taxon>Eukaryota</taxon>
        <taxon>Metazoa</taxon>
        <taxon>Ecdysozoa</taxon>
        <taxon>Arthropoda</taxon>
        <taxon>Hexapoda</taxon>
        <taxon>Insecta</taxon>
        <taxon>Pterygota</taxon>
        <taxon>Neoptera</taxon>
        <taxon>Endopterygota</taxon>
        <taxon>Diptera</taxon>
        <taxon>Nematocera</taxon>
        <taxon>Culicoidea</taxon>
        <taxon>Culicidae</taxon>
        <taxon>Culicinae</taxon>
        <taxon>Culicini</taxon>
        <taxon>Culex</taxon>
        <taxon>Culex</taxon>
    </lineage>
</organism>
<dbReference type="VEuPathDB" id="VectorBase:CQUJHB003094"/>
<dbReference type="EnsemblMetazoa" id="CPIJ013011-RA">
    <property type="protein sequence ID" value="CPIJ013011-PA"/>
    <property type="gene ID" value="CPIJ013011"/>
</dbReference>
<dbReference type="PANTHER" id="PTHR46591:SF1">
    <property type="entry name" value="ZINC FINGER FYVE DOMAIN-CONTAINING PROTEIN 26"/>
    <property type="match status" value="1"/>
</dbReference>
<dbReference type="GO" id="GO:0000724">
    <property type="term" value="P:double-strand break repair via homologous recombination"/>
    <property type="evidence" value="ECO:0007669"/>
    <property type="project" value="InterPro"/>
</dbReference>
<dbReference type="GO" id="GO:0032266">
    <property type="term" value="F:phosphatidylinositol-3-phosphate binding"/>
    <property type="evidence" value="ECO:0007669"/>
    <property type="project" value="InterPro"/>
</dbReference>
<dbReference type="GO" id="GO:0005813">
    <property type="term" value="C:centrosome"/>
    <property type="evidence" value="ECO:0007669"/>
    <property type="project" value="TreeGrafter"/>
</dbReference>
<dbReference type="PANTHER" id="PTHR46591">
    <property type="entry name" value="ZINC FINGER FYVE DOMAIN-CONTAINING PROTEIN 26"/>
    <property type="match status" value="1"/>
</dbReference>
<dbReference type="InParanoid" id="B0X086"/>
<evidence type="ECO:0000313" key="4">
    <source>
        <dbReference type="Proteomes" id="UP000002320"/>
    </source>
</evidence>
<dbReference type="HOGENOM" id="CLU_465594_0_0_1"/>
<dbReference type="GO" id="GO:0000281">
    <property type="term" value="P:mitotic cytokinesis"/>
    <property type="evidence" value="ECO:0007669"/>
    <property type="project" value="InterPro"/>
</dbReference>
<dbReference type="GO" id="GO:0005765">
    <property type="term" value="C:lysosomal membrane"/>
    <property type="evidence" value="ECO:0007669"/>
    <property type="project" value="TreeGrafter"/>
</dbReference>
<dbReference type="EMBL" id="DS232230">
    <property type="protein sequence ID" value="EDS37961.1"/>
    <property type="molecule type" value="Genomic_DNA"/>
</dbReference>
<dbReference type="VEuPathDB" id="VectorBase:CQUJHB001446"/>
<dbReference type="VEuPathDB" id="VectorBase:CPIJ013011"/>
<feature type="region of interest" description="Disordered" evidence="1">
    <location>
        <begin position="326"/>
        <end position="361"/>
    </location>
</feature>
<name>B0X086_CULQU</name>
<evidence type="ECO:0000313" key="2">
    <source>
        <dbReference type="EMBL" id="EDS37961.1"/>
    </source>
</evidence>
<sequence length="586" mass="65625">MSMELNKSILPLPGFVRLINSVHQIVATRETILADIRPTVGCTAERRNGADGTFKGLQLAKILKTLDNIDERLDAVPKSPTAVFGVRFEGTIMRVIRNKVDAPFAVPCRLEGFEDSAFEADDKRAYLGASLYETKWCQMVQIGRSQLSIRLGQPGDTKQAVQNEATMPEPSYQISMDTLSPDQIEELNEEPLNMTNLQTLMKMINIAYHCVNLETQLRPIHPGYPNPEIDFALVTRMLLNLTLAAIVRGLDFAEADKIKEHAEIILSMVKNDCEALLLQESTSSANLCKLRGALIHSEKWSLPLKLSTKYSFKTSGVMAAWEKSASERDVAKRHGKTDVNRRGQQHDPEQHRISGNQTGRHARAAFARSTPIHWRRSFFACGMSSGHIPTPIPERTFSSEHFSHSLAGAVQYGDTSVPVIGSSPLSRISCTGFEVLELVREHVVADDVDVDVVDQVQFPASVCGEDAAPWKAGLIVIIYLQDVREPEAGWLLTYKIKIINIKAKAQQLLTKLTFQILPDMIIRKSFPMPFSGWPPPEKPGLCVAVKKKQISSWRRKFRCVLAILNQVCFNYYLFRNTGTKEVTRRI</sequence>
<dbReference type="KEGG" id="cqu:CpipJ_CPIJ013011"/>
<dbReference type="AlphaFoldDB" id="B0X086"/>
<gene>
    <name evidence="3" type="primary">6045752</name>
    <name evidence="2" type="ORF">CpipJ_CPIJ013011</name>
</gene>
<dbReference type="OrthoDB" id="10052065at2759"/>
<dbReference type="InterPro" id="IPR028730">
    <property type="entry name" value="ZFYVE26"/>
</dbReference>
<evidence type="ECO:0000256" key="1">
    <source>
        <dbReference type="SAM" id="MobiDB-lite"/>
    </source>
</evidence>
<reference evidence="2" key="1">
    <citation type="submission" date="2007-03" db="EMBL/GenBank/DDBJ databases">
        <title>Annotation of Culex pipiens quinquefasciatus.</title>
        <authorList>
            <consortium name="The Broad Institute Genome Sequencing Platform"/>
            <person name="Atkinson P.W."/>
            <person name="Hemingway J."/>
            <person name="Christensen B.M."/>
            <person name="Higgs S."/>
            <person name="Kodira C."/>
            <person name="Hannick L."/>
            <person name="Megy K."/>
            <person name="O'Leary S."/>
            <person name="Pearson M."/>
            <person name="Haas B.J."/>
            <person name="Mauceli E."/>
            <person name="Wortman J.R."/>
            <person name="Lee N.H."/>
            <person name="Guigo R."/>
            <person name="Stanke M."/>
            <person name="Alvarado L."/>
            <person name="Amedeo P."/>
            <person name="Antoine C.H."/>
            <person name="Arensburger P."/>
            <person name="Bidwell S.L."/>
            <person name="Crawford M."/>
            <person name="Camaro F."/>
            <person name="Devon K."/>
            <person name="Engels R."/>
            <person name="Hammond M."/>
            <person name="Howarth C."/>
            <person name="Koehrsen M."/>
            <person name="Lawson D."/>
            <person name="Montgomery P."/>
            <person name="Nene V."/>
            <person name="Nusbaum C."/>
            <person name="Puiu D."/>
            <person name="Romero-Severson J."/>
            <person name="Severson D.W."/>
            <person name="Shumway M."/>
            <person name="Sisk P."/>
            <person name="Stolte C."/>
            <person name="Zeng Q."/>
            <person name="Eisenstadt E."/>
            <person name="Fraser-Liggett C."/>
            <person name="Strausberg R."/>
            <person name="Galagan J."/>
            <person name="Birren B."/>
            <person name="Collins F.H."/>
        </authorList>
    </citation>
    <scope>NUCLEOTIDE SEQUENCE [LARGE SCALE GENOMIC DNA]</scope>
    <source>
        <strain evidence="2">JHB</strain>
    </source>
</reference>